<keyword evidence="3" id="KW-1185">Reference proteome</keyword>
<evidence type="ECO:0000313" key="3">
    <source>
        <dbReference type="Proteomes" id="UP000443582"/>
    </source>
</evidence>
<evidence type="ECO:0000313" key="2">
    <source>
        <dbReference type="EMBL" id="RZF21672.1"/>
    </source>
</evidence>
<dbReference type="Proteomes" id="UP000443582">
    <property type="component" value="Unassembled WGS sequence"/>
</dbReference>
<protein>
    <recommendedName>
        <fullName evidence="4">Spore coat protein U domain-containing protein</fullName>
    </recommendedName>
</protein>
<evidence type="ECO:0008006" key="4">
    <source>
        <dbReference type="Google" id="ProtNLM"/>
    </source>
</evidence>
<accession>A0ABY0IGB3</accession>
<evidence type="ECO:0000256" key="1">
    <source>
        <dbReference type="SAM" id="SignalP"/>
    </source>
</evidence>
<proteinExistence type="predicted"/>
<sequence length="153" mass="17020">MKILLLTAFFITSSLTFASNDIDNITCALETKRVGGNMSKGRAQQVFQLTIVGENVFRLKSYRGHFFDKGYRSTSGGRGSVVELVANADKGYQVRSRTYLSLDFSELQDDVTTGGYPGAGSPPTRINNYSCMINYPKELSDVTRQEVVYDFNL</sequence>
<organism evidence="2 3">
    <name type="scientific">Halobacteriovorax vibrionivorans</name>
    <dbReference type="NCBI Taxonomy" id="2152716"/>
    <lineage>
        <taxon>Bacteria</taxon>
        <taxon>Pseudomonadati</taxon>
        <taxon>Bdellovibrionota</taxon>
        <taxon>Bacteriovoracia</taxon>
        <taxon>Bacteriovoracales</taxon>
        <taxon>Halobacteriovoraceae</taxon>
        <taxon>Halobacteriovorax</taxon>
    </lineage>
</organism>
<feature type="signal peptide" evidence="1">
    <location>
        <begin position="1"/>
        <end position="18"/>
    </location>
</feature>
<reference evidence="3" key="1">
    <citation type="journal article" date="2019" name="Int. J. Syst. Evol. Microbiol.">
        <title>Halobacteriovorax valvorus sp. nov., a novel prokaryotic predator isolated from coastal seawater of China.</title>
        <authorList>
            <person name="Chen M.-X."/>
        </authorList>
    </citation>
    <scope>NUCLEOTIDE SEQUENCE [LARGE SCALE GENOMIC DNA]</scope>
    <source>
        <strain evidence="3">BL9</strain>
    </source>
</reference>
<keyword evidence="1" id="KW-0732">Signal</keyword>
<comment type="caution">
    <text evidence="2">The sequence shown here is derived from an EMBL/GenBank/DDBJ whole genome shotgun (WGS) entry which is preliminary data.</text>
</comment>
<dbReference type="EMBL" id="QDKL01000002">
    <property type="protein sequence ID" value="RZF21672.1"/>
    <property type="molecule type" value="Genomic_DNA"/>
</dbReference>
<feature type="chain" id="PRO_5046406201" description="Spore coat protein U domain-containing protein" evidence="1">
    <location>
        <begin position="19"/>
        <end position="153"/>
    </location>
</feature>
<gene>
    <name evidence="2" type="ORF">DAY19_08260</name>
</gene>
<dbReference type="RefSeq" id="WP_115361287.1">
    <property type="nucleotide sequence ID" value="NZ_QDKL01000002.1"/>
</dbReference>
<name>A0ABY0IGB3_9BACT</name>